<dbReference type="Pfam" id="PF04464">
    <property type="entry name" value="Glyphos_transf"/>
    <property type="match status" value="1"/>
</dbReference>
<dbReference type="InterPro" id="IPR007554">
    <property type="entry name" value="Glycerophosphate_synth"/>
</dbReference>
<dbReference type="KEGG" id="hsi:BOX17_14895"/>
<name>A0A1J0VJA8_9GAMM</name>
<proteinExistence type="predicted"/>
<protein>
    <submittedName>
        <fullName evidence="1">Uncharacterized protein</fullName>
    </submittedName>
</protein>
<sequence>MQGQGTLDLAQEGGLAALQVWLERERLLLLVRGHVSLCMRGLDELTQGSSCIREVPVASFPDVNALLPAVDVLITDYSSVMYDYACLERPIVLMAPDLETYLNQDVGIYGNYVDDAPGPVITHWSQLPAAWAELQAGLHAGRLKAFVDRHAALYDSEVCSRIVACLDERDAQPSSEAI</sequence>
<dbReference type="Proteomes" id="UP000181985">
    <property type="component" value="Chromosome"/>
</dbReference>
<dbReference type="Gene3D" id="3.40.50.12580">
    <property type="match status" value="1"/>
</dbReference>
<reference evidence="2" key="1">
    <citation type="submission" date="2016-11" db="EMBL/GenBank/DDBJ databases">
        <title>Halolamina sediminis sp. nov., an extremely halophilic archaeon isolated from solar salt.</title>
        <authorList>
            <person name="Koh H.-W."/>
            <person name="Rani S."/>
            <person name="Park S.-J."/>
        </authorList>
    </citation>
    <scope>NUCLEOTIDE SEQUENCE [LARGE SCALE GENOMIC DNA]</scope>
    <source>
        <strain evidence="2">Hb3</strain>
    </source>
</reference>
<dbReference type="InterPro" id="IPR051612">
    <property type="entry name" value="Teichoic_Acid_Biosynth"/>
</dbReference>
<dbReference type="PANTHER" id="PTHR37316:SF3">
    <property type="entry name" value="TEICHOIC ACID GLYCEROL-PHOSPHATE TRANSFERASE"/>
    <property type="match status" value="1"/>
</dbReference>
<dbReference type="AlphaFoldDB" id="A0A1J0VJA8"/>
<evidence type="ECO:0000313" key="1">
    <source>
        <dbReference type="EMBL" id="APE32124.1"/>
    </source>
</evidence>
<evidence type="ECO:0000313" key="2">
    <source>
        <dbReference type="Proteomes" id="UP000181985"/>
    </source>
</evidence>
<gene>
    <name evidence="1" type="ORF">BOX17_14895</name>
</gene>
<dbReference type="InterPro" id="IPR043148">
    <property type="entry name" value="TagF_C"/>
</dbReference>
<dbReference type="PANTHER" id="PTHR37316">
    <property type="entry name" value="TEICHOIC ACID GLYCEROL-PHOSPHATE PRIMASE"/>
    <property type="match status" value="1"/>
</dbReference>
<dbReference type="EMBL" id="CP018139">
    <property type="protein sequence ID" value="APE32124.1"/>
    <property type="molecule type" value="Genomic_DNA"/>
</dbReference>
<organism evidence="1 2">
    <name type="scientific">Halomonas aestuarii</name>
    <dbReference type="NCBI Taxonomy" id="1897729"/>
    <lineage>
        <taxon>Bacteria</taxon>
        <taxon>Pseudomonadati</taxon>
        <taxon>Pseudomonadota</taxon>
        <taxon>Gammaproteobacteria</taxon>
        <taxon>Oceanospirillales</taxon>
        <taxon>Halomonadaceae</taxon>
        <taxon>Halomonas</taxon>
    </lineage>
</organism>
<keyword evidence="2" id="KW-1185">Reference proteome</keyword>
<accession>A0A1J0VJA8</accession>
<dbReference type="GO" id="GO:0016020">
    <property type="term" value="C:membrane"/>
    <property type="evidence" value="ECO:0007669"/>
    <property type="project" value="InterPro"/>
</dbReference>
<dbReference type="GO" id="GO:0047355">
    <property type="term" value="F:CDP-glycerol glycerophosphotransferase activity"/>
    <property type="evidence" value="ECO:0007669"/>
    <property type="project" value="InterPro"/>
</dbReference>